<evidence type="ECO:0000313" key="3">
    <source>
        <dbReference type="EMBL" id="MBN8432025.1"/>
    </source>
</evidence>
<dbReference type="RefSeq" id="WP_207003273.1">
    <property type="nucleotide sequence ID" value="NZ_JAEKJR010000002.1"/>
</dbReference>
<organism evidence="3 4">
    <name type="scientific">Microbulbifer salipaludis</name>
    <dbReference type="NCBI Taxonomy" id="187980"/>
    <lineage>
        <taxon>Bacteria</taxon>
        <taxon>Pseudomonadati</taxon>
        <taxon>Pseudomonadota</taxon>
        <taxon>Gammaproteobacteria</taxon>
        <taxon>Cellvibrionales</taxon>
        <taxon>Microbulbiferaceae</taxon>
        <taxon>Microbulbifer</taxon>
    </lineage>
</organism>
<dbReference type="Gene3D" id="3.10.620.30">
    <property type="match status" value="1"/>
</dbReference>
<feature type="signal peptide" evidence="1">
    <location>
        <begin position="1"/>
        <end position="17"/>
    </location>
</feature>
<reference evidence="3 4" key="1">
    <citation type="submission" date="2020-12" db="EMBL/GenBank/DDBJ databases">
        <title>Oil enriched cultivation method for isolating marine PHA-producing bacteria.</title>
        <authorList>
            <person name="Zheng W."/>
            <person name="Yu S."/>
            <person name="Huang Y."/>
        </authorList>
    </citation>
    <scope>NUCLEOTIDE SEQUENCE [LARGE SCALE GENOMIC DNA]</scope>
    <source>
        <strain evidence="3 4">SN0-2</strain>
    </source>
</reference>
<gene>
    <name evidence="3" type="ORF">JF535_14325</name>
</gene>
<name>A0ABS3E9P7_9GAMM</name>
<protein>
    <submittedName>
        <fullName evidence="3">Transglutaminase domain-containing protein</fullName>
    </submittedName>
</protein>
<keyword evidence="1" id="KW-0732">Signal</keyword>
<dbReference type="SUPFAM" id="SSF54001">
    <property type="entry name" value="Cysteine proteinases"/>
    <property type="match status" value="1"/>
</dbReference>
<dbReference type="EMBL" id="JAEKJR010000002">
    <property type="protein sequence ID" value="MBN8432025.1"/>
    <property type="molecule type" value="Genomic_DNA"/>
</dbReference>
<comment type="caution">
    <text evidence="3">The sequence shown here is derived from an EMBL/GenBank/DDBJ whole genome shotgun (WGS) entry which is preliminary data.</text>
</comment>
<sequence>MLWKFIALLPLIPVVLAASSRLSADTRNDAQYLTLVAEITIENGTAEPIEGYVHRVAVPVEGHMQQRLLGIRHDDVQRFLRKPFKHSAGDYVELEWTIPARSTSTKKIYFDLLVQDYQLHASTQQLDRRPRQPRPHDVYTRPAKYIESEADEIVRLARHIERSYADAEARLRAAFLTPQQMIQYRRQSTRGALYAVSARQGDCTEYAALFVAIARAMGYPARMTSEFLFTEHREFSQPNHHAAEVYLEGRWIPVDANLALDPRFGYGFGVGSHSKIVLNRNSVWVWSNLFPRGVSKRRGEVDVDMQWRILEMQGAE</sequence>
<keyword evidence="4" id="KW-1185">Reference proteome</keyword>
<evidence type="ECO:0000259" key="2">
    <source>
        <dbReference type="SMART" id="SM00460"/>
    </source>
</evidence>
<feature type="chain" id="PRO_5046464075" evidence="1">
    <location>
        <begin position="18"/>
        <end position="316"/>
    </location>
</feature>
<evidence type="ECO:0000256" key="1">
    <source>
        <dbReference type="SAM" id="SignalP"/>
    </source>
</evidence>
<dbReference type="PANTHER" id="PTHR33490">
    <property type="entry name" value="BLR5614 PROTEIN-RELATED"/>
    <property type="match status" value="1"/>
</dbReference>
<accession>A0ABS3E9P7</accession>
<evidence type="ECO:0000313" key="4">
    <source>
        <dbReference type="Proteomes" id="UP000664293"/>
    </source>
</evidence>
<dbReference type="InterPro" id="IPR038765">
    <property type="entry name" value="Papain-like_cys_pep_sf"/>
</dbReference>
<dbReference type="Pfam" id="PF01841">
    <property type="entry name" value="Transglut_core"/>
    <property type="match status" value="1"/>
</dbReference>
<feature type="domain" description="Transglutaminase-like" evidence="2">
    <location>
        <begin position="195"/>
        <end position="258"/>
    </location>
</feature>
<dbReference type="SMART" id="SM00460">
    <property type="entry name" value="TGc"/>
    <property type="match status" value="1"/>
</dbReference>
<dbReference type="Proteomes" id="UP000664293">
    <property type="component" value="Unassembled WGS sequence"/>
</dbReference>
<proteinExistence type="predicted"/>
<dbReference type="InterPro" id="IPR002931">
    <property type="entry name" value="Transglutaminase-like"/>
</dbReference>